<name>A0A9N9G632_9GLOM</name>
<reference evidence="2" key="1">
    <citation type="submission" date="2021-06" db="EMBL/GenBank/DDBJ databases">
        <authorList>
            <person name="Kallberg Y."/>
            <person name="Tangrot J."/>
            <person name="Rosling A."/>
        </authorList>
    </citation>
    <scope>NUCLEOTIDE SEQUENCE</scope>
    <source>
        <strain evidence="2">FL130A</strain>
    </source>
</reference>
<dbReference type="PROSITE" id="PS50011">
    <property type="entry name" value="PROTEIN_KINASE_DOM"/>
    <property type="match status" value="1"/>
</dbReference>
<dbReference type="Gene3D" id="1.10.510.10">
    <property type="entry name" value="Transferase(Phosphotransferase) domain 1"/>
    <property type="match status" value="1"/>
</dbReference>
<accession>A0A9N9G632</accession>
<dbReference type="EMBL" id="CAJVPS010002969">
    <property type="protein sequence ID" value="CAG8579959.1"/>
    <property type="molecule type" value="Genomic_DNA"/>
</dbReference>
<comment type="caution">
    <text evidence="2">The sequence shown here is derived from an EMBL/GenBank/DDBJ whole genome shotgun (WGS) entry which is preliminary data.</text>
</comment>
<dbReference type="InterPro" id="IPR011009">
    <property type="entry name" value="Kinase-like_dom_sf"/>
</dbReference>
<evidence type="ECO:0000313" key="3">
    <source>
        <dbReference type="Proteomes" id="UP000789508"/>
    </source>
</evidence>
<sequence>MFREIRYYLKFATQRIVQCFGITKHPESGDYAIMLTHTGETLSSYIKSNKSLNFKRRMILLNCIASGLNSIHERGLVHRDFHDRNILIANHQSGGIYPYIIDLGLCRKEDEKDRNEYYGLPCYLPFEHFEYGQYKRPSDVYAFVINDKWLKFKEDTNLPSLLVELIKLCCDRNPLNRPSTKFLENITERWSKDVGFYGEKYVNKTSKFYKQYEEMEKKENKNYNY</sequence>
<dbReference type="GO" id="GO:0004672">
    <property type="term" value="F:protein kinase activity"/>
    <property type="evidence" value="ECO:0007669"/>
    <property type="project" value="InterPro"/>
</dbReference>
<dbReference type="SUPFAM" id="SSF56112">
    <property type="entry name" value="Protein kinase-like (PK-like)"/>
    <property type="match status" value="1"/>
</dbReference>
<dbReference type="OrthoDB" id="10261027at2759"/>
<dbReference type="Proteomes" id="UP000789508">
    <property type="component" value="Unassembled WGS sequence"/>
</dbReference>
<organism evidence="2 3">
    <name type="scientific">Ambispora leptoticha</name>
    <dbReference type="NCBI Taxonomy" id="144679"/>
    <lineage>
        <taxon>Eukaryota</taxon>
        <taxon>Fungi</taxon>
        <taxon>Fungi incertae sedis</taxon>
        <taxon>Mucoromycota</taxon>
        <taxon>Glomeromycotina</taxon>
        <taxon>Glomeromycetes</taxon>
        <taxon>Archaeosporales</taxon>
        <taxon>Ambisporaceae</taxon>
        <taxon>Ambispora</taxon>
    </lineage>
</organism>
<dbReference type="GO" id="GO:0005524">
    <property type="term" value="F:ATP binding"/>
    <property type="evidence" value="ECO:0007669"/>
    <property type="project" value="InterPro"/>
</dbReference>
<dbReference type="AlphaFoldDB" id="A0A9N9G632"/>
<dbReference type="InterPro" id="IPR000719">
    <property type="entry name" value="Prot_kinase_dom"/>
</dbReference>
<evidence type="ECO:0000259" key="1">
    <source>
        <dbReference type="PROSITE" id="PS50011"/>
    </source>
</evidence>
<evidence type="ECO:0000313" key="2">
    <source>
        <dbReference type="EMBL" id="CAG8579959.1"/>
    </source>
</evidence>
<dbReference type="Pfam" id="PF00069">
    <property type="entry name" value="Pkinase"/>
    <property type="match status" value="1"/>
</dbReference>
<proteinExistence type="predicted"/>
<gene>
    <name evidence="2" type="ORF">ALEPTO_LOCUS7209</name>
</gene>
<keyword evidence="3" id="KW-1185">Reference proteome</keyword>
<protein>
    <submittedName>
        <fullName evidence="2">10336_t:CDS:1</fullName>
    </submittedName>
</protein>
<feature type="domain" description="Protein kinase" evidence="1">
    <location>
        <begin position="1"/>
        <end position="225"/>
    </location>
</feature>
<dbReference type="PANTHER" id="PTHR24347">
    <property type="entry name" value="SERINE/THREONINE-PROTEIN KINASE"/>
    <property type="match status" value="1"/>
</dbReference>